<evidence type="ECO:0000256" key="6">
    <source>
        <dbReference type="SAM" id="SignalP"/>
    </source>
</evidence>
<comment type="caution">
    <text evidence="7">The sequence shown here is derived from an EMBL/GenBank/DDBJ whole genome shotgun (WGS) entry which is preliminary data.</text>
</comment>
<dbReference type="SUPFAM" id="SSF53850">
    <property type="entry name" value="Periplasmic binding protein-like II"/>
    <property type="match status" value="1"/>
</dbReference>
<feature type="chain" id="PRO_5046271816" description="Putrescine-binding periplasmic protein" evidence="6">
    <location>
        <begin position="24"/>
        <end position="364"/>
    </location>
</feature>
<evidence type="ECO:0000256" key="5">
    <source>
        <dbReference type="PIRNR" id="PIRNR019574"/>
    </source>
</evidence>
<reference evidence="7 8" key="1">
    <citation type="submission" date="2023-01" db="EMBL/GenBank/DDBJ databases">
        <title>Novel species of the genus Vogesella isolated from rivers.</title>
        <authorList>
            <person name="Lu H."/>
        </authorList>
    </citation>
    <scope>NUCLEOTIDE SEQUENCE [LARGE SCALE GENOMIC DNA]</scope>
    <source>
        <strain evidence="7 8">DC21W</strain>
    </source>
</reference>
<dbReference type="InterPro" id="IPR006059">
    <property type="entry name" value="SBP"/>
</dbReference>
<dbReference type="Gene3D" id="3.40.190.10">
    <property type="entry name" value="Periplasmic binding protein-like II"/>
    <property type="match status" value="2"/>
</dbReference>
<evidence type="ECO:0000313" key="8">
    <source>
        <dbReference type="Proteomes" id="UP001219956"/>
    </source>
</evidence>
<comment type="similarity">
    <text evidence="5">Belongs to the bacterial solute-binding protein PotD/PotF family.</text>
</comment>
<keyword evidence="8" id="KW-1185">Reference proteome</keyword>
<proteinExistence type="inferred from homology"/>
<dbReference type="EMBL" id="JAQQLF010000017">
    <property type="protein sequence ID" value="MDC7718229.1"/>
    <property type="molecule type" value="Genomic_DNA"/>
</dbReference>
<organism evidence="7 8">
    <name type="scientific">Vogesella aquatica</name>
    <dbReference type="NCBI Taxonomy" id="2984206"/>
    <lineage>
        <taxon>Bacteria</taxon>
        <taxon>Pseudomonadati</taxon>
        <taxon>Pseudomonadota</taxon>
        <taxon>Betaproteobacteria</taxon>
        <taxon>Neisseriales</taxon>
        <taxon>Chromobacteriaceae</taxon>
        <taxon>Vogesella</taxon>
    </lineage>
</organism>
<dbReference type="PANTHER" id="PTHR30222">
    <property type="entry name" value="SPERMIDINE/PUTRESCINE-BINDING PERIPLASMIC PROTEIN"/>
    <property type="match status" value="1"/>
</dbReference>
<evidence type="ECO:0000256" key="4">
    <source>
        <dbReference type="ARBA" id="ARBA00022764"/>
    </source>
</evidence>
<dbReference type="PRINTS" id="PR00909">
    <property type="entry name" value="SPERMDNBNDNG"/>
</dbReference>
<protein>
    <recommendedName>
        <fullName evidence="5">Putrescine-binding periplasmic protein</fullName>
    </recommendedName>
</protein>
<gene>
    <name evidence="7" type="ORF">PQU95_13510</name>
</gene>
<sequence length="364" mass="40103">MKTTLKALAVCTAAACMPQLAQAAGTLNIYNWGEYFAADTIAGFEKETGIKVRLDVYDSNEVLQTKLLAGGSGYDLVFPSNDFLTRQIQSGVYQKLDKRKLPNLKNLDPAFVPKVDSVDKGMQYSVPYMWGTTAIGYNVDKVKKALGGQLPANTYDLLFKPEVLAKLQGCNVAYNDAGSVMLPMAMRYLGLDPNSTSAKDYDAAYAVLAKARPYVKRLIATPVMNDLANGEVCVTTGYSGAVLVAKLRARQNKNGQNIAYTIPQQGAPMWFDSMVIPKDAKNVDNAHLFINYLLRPDVIANISNAVMYPSPNAQAAKLMSKDLTGDPMIYPDAARMKSFWVQRPLEPAVQRIQTRLWQKFKTGR</sequence>
<evidence type="ECO:0000313" key="7">
    <source>
        <dbReference type="EMBL" id="MDC7718229.1"/>
    </source>
</evidence>
<dbReference type="PIRSF" id="PIRSF019574">
    <property type="entry name" value="Periplasmic_polyamine_BP"/>
    <property type="match status" value="1"/>
</dbReference>
<comment type="function">
    <text evidence="5">Required for the activity of the bacterial periplasmic transport system of putrescine.</text>
</comment>
<dbReference type="RefSeq" id="WP_272752494.1">
    <property type="nucleotide sequence ID" value="NZ_JAQQLF010000017.1"/>
</dbReference>
<accession>A0ABT5J086</accession>
<keyword evidence="3 6" id="KW-0732">Signal</keyword>
<name>A0ABT5J086_9NEIS</name>
<comment type="subcellular location">
    <subcellularLocation>
        <location evidence="1 5">Periplasm</location>
    </subcellularLocation>
</comment>
<dbReference type="InterPro" id="IPR001188">
    <property type="entry name" value="Sperm_putr-bd"/>
</dbReference>
<feature type="signal peptide" evidence="6">
    <location>
        <begin position="1"/>
        <end position="23"/>
    </location>
</feature>
<keyword evidence="2 5" id="KW-0813">Transport</keyword>
<dbReference type="PANTHER" id="PTHR30222:SF12">
    <property type="entry name" value="NORSPERMIDINE SENSOR"/>
    <property type="match status" value="1"/>
</dbReference>
<dbReference type="Proteomes" id="UP001219956">
    <property type="component" value="Unassembled WGS sequence"/>
</dbReference>
<evidence type="ECO:0000256" key="2">
    <source>
        <dbReference type="ARBA" id="ARBA00022448"/>
    </source>
</evidence>
<evidence type="ECO:0000256" key="3">
    <source>
        <dbReference type="ARBA" id="ARBA00022729"/>
    </source>
</evidence>
<dbReference type="CDD" id="cd13659">
    <property type="entry name" value="PBP2_PotF"/>
    <property type="match status" value="1"/>
</dbReference>
<keyword evidence="4 5" id="KW-0574">Periplasm</keyword>
<evidence type="ECO:0000256" key="1">
    <source>
        <dbReference type="ARBA" id="ARBA00004418"/>
    </source>
</evidence>
<dbReference type="Pfam" id="PF13416">
    <property type="entry name" value="SBP_bac_8"/>
    <property type="match status" value="1"/>
</dbReference>